<comment type="caution">
    <text evidence="1">The sequence shown here is derived from an EMBL/GenBank/DDBJ whole genome shotgun (WGS) entry which is preliminary data.</text>
</comment>
<proteinExistence type="predicted"/>
<evidence type="ECO:0000313" key="2">
    <source>
        <dbReference type="Proteomes" id="UP000828390"/>
    </source>
</evidence>
<reference evidence="1" key="2">
    <citation type="submission" date="2020-11" db="EMBL/GenBank/DDBJ databases">
        <authorList>
            <person name="McCartney M.A."/>
            <person name="Auch B."/>
            <person name="Kono T."/>
            <person name="Mallez S."/>
            <person name="Becker A."/>
            <person name="Gohl D.M."/>
            <person name="Silverstein K.A.T."/>
            <person name="Koren S."/>
            <person name="Bechman K.B."/>
            <person name="Herman A."/>
            <person name="Abrahante J.E."/>
            <person name="Garbe J."/>
        </authorList>
    </citation>
    <scope>NUCLEOTIDE SEQUENCE</scope>
    <source>
        <strain evidence="1">Duluth1</strain>
        <tissue evidence="1">Whole animal</tissue>
    </source>
</reference>
<reference evidence="1" key="1">
    <citation type="journal article" date="2019" name="bioRxiv">
        <title>The Genome of the Zebra Mussel, Dreissena polymorpha: A Resource for Invasive Species Research.</title>
        <authorList>
            <person name="McCartney M.A."/>
            <person name="Auch B."/>
            <person name="Kono T."/>
            <person name="Mallez S."/>
            <person name="Zhang Y."/>
            <person name="Obille A."/>
            <person name="Becker A."/>
            <person name="Abrahante J.E."/>
            <person name="Garbe J."/>
            <person name="Badalamenti J.P."/>
            <person name="Herman A."/>
            <person name="Mangelson H."/>
            <person name="Liachko I."/>
            <person name="Sullivan S."/>
            <person name="Sone E.D."/>
            <person name="Koren S."/>
            <person name="Silverstein K.A.T."/>
            <person name="Beckman K.B."/>
            <person name="Gohl D.M."/>
        </authorList>
    </citation>
    <scope>NUCLEOTIDE SEQUENCE</scope>
    <source>
        <strain evidence="1">Duluth1</strain>
        <tissue evidence="1">Whole animal</tissue>
    </source>
</reference>
<organism evidence="1 2">
    <name type="scientific">Dreissena polymorpha</name>
    <name type="common">Zebra mussel</name>
    <name type="synonym">Mytilus polymorpha</name>
    <dbReference type="NCBI Taxonomy" id="45954"/>
    <lineage>
        <taxon>Eukaryota</taxon>
        <taxon>Metazoa</taxon>
        <taxon>Spiralia</taxon>
        <taxon>Lophotrochozoa</taxon>
        <taxon>Mollusca</taxon>
        <taxon>Bivalvia</taxon>
        <taxon>Autobranchia</taxon>
        <taxon>Heteroconchia</taxon>
        <taxon>Euheterodonta</taxon>
        <taxon>Imparidentia</taxon>
        <taxon>Neoheterodontei</taxon>
        <taxon>Myida</taxon>
        <taxon>Dreissenoidea</taxon>
        <taxon>Dreissenidae</taxon>
        <taxon>Dreissena</taxon>
    </lineage>
</organism>
<sequence>MEHVQMSGGGPWGGMRIDEKFFMMLRDLIGQEVFKEFVKDNKMDYFDLQMEFEAQKRLVGRDI</sequence>
<name>A0A9D4NHW5_DREPO</name>
<dbReference type="Proteomes" id="UP000828390">
    <property type="component" value="Unassembled WGS sequence"/>
</dbReference>
<evidence type="ECO:0000313" key="1">
    <source>
        <dbReference type="EMBL" id="KAH3893809.1"/>
    </source>
</evidence>
<dbReference type="AlphaFoldDB" id="A0A9D4NHW5"/>
<gene>
    <name evidence="1" type="ORF">DPMN_017961</name>
</gene>
<protein>
    <submittedName>
        <fullName evidence="1">Uncharacterized protein</fullName>
    </submittedName>
</protein>
<keyword evidence="2" id="KW-1185">Reference proteome</keyword>
<accession>A0A9D4NHW5</accession>
<dbReference type="EMBL" id="JAIWYP010000001">
    <property type="protein sequence ID" value="KAH3893809.1"/>
    <property type="molecule type" value="Genomic_DNA"/>
</dbReference>